<dbReference type="OrthoDB" id="9839788at2"/>
<organism evidence="2 3">
    <name type="scientific">Rhodopirellula islandica</name>
    <dbReference type="NCBI Taxonomy" id="595434"/>
    <lineage>
        <taxon>Bacteria</taxon>
        <taxon>Pseudomonadati</taxon>
        <taxon>Planctomycetota</taxon>
        <taxon>Planctomycetia</taxon>
        <taxon>Pirellulales</taxon>
        <taxon>Pirellulaceae</taxon>
        <taxon>Rhodopirellula</taxon>
    </lineage>
</organism>
<feature type="transmembrane region" description="Helical" evidence="1">
    <location>
        <begin position="12"/>
        <end position="37"/>
    </location>
</feature>
<gene>
    <name evidence="2" type="ORF">RISK_004350</name>
</gene>
<name>A0A0J1BAQ3_RHOIS</name>
<protein>
    <submittedName>
        <fullName evidence="2">Uncharacterized protein</fullName>
    </submittedName>
</protein>
<keyword evidence="3" id="KW-1185">Reference proteome</keyword>
<proteinExistence type="predicted"/>
<evidence type="ECO:0000313" key="2">
    <source>
        <dbReference type="EMBL" id="KLU03613.1"/>
    </source>
</evidence>
<keyword evidence="1" id="KW-0812">Transmembrane</keyword>
<accession>A0A0J1BAQ3</accession>
<dbReference type="AlphaFoldDB" id="A0A0J1BAQ3"/>
<comment type="caution">
    <text evidence="2">The sequence shown here is derived from an EMBL/GenBank/DDBJ whole genome shotgun (WGS) entry which is preliminary data.</text>
</comment>
<feature type="transmembrane region" description="Helical" evidence="1">
    <location>
        <begin position="109"/>
        <end position="125"/>
    </location>
</feature>
<dbReference type="Proteomes" id="UP000036367">
    <property type="component" value="Unassembled WGS sequence"/>
</dbReference>
<dbReference type="PATRIC" id="fig|595434.4.peg.4127"/>
<feature type="transmembrane region" description="Helical" evidence="1">
    <location>
        <begin position="77"/>
        <end position="97"/>
    </location>
</feature>
<evidence type="ECO:0000313" key="3">
    <source>
        <dbReference type="Proteomes" id="UP000036367"/>
    </source>
</evidence>
<sequence length="126" mass="13487">MAIEWRPTLKAIALSFVLGMVLGMAFGVSIAIAYLIGGERGTAIYDTPFGMIAGFLVGVVPIVVGARYLVREVATRPYLHCLVFGIANLAISLAFSLLPSETPTSLTDYLYMAGLIPVALITCRMM</sequence>
<reference evidence="2" key="1">
    <citation type="submission" date="2015-05" db="EMBL/GenBank/DDBJ databases">
        <title>Permanent draft genome of Rhodopirellula islandicus K833.</title>
        <authorList>
            <person name="Kizina J."/>
            <person name="Richter M."/>
            <person name="Glockner F.O."/>
            <person name="Harder J."/>
        </authorList>
    </citation>
    <scope>NUCLEOTIDE SEQUENCE [LARGE SCALE GENOMIC DNA]</scope>
    <source>
        <strain evidence="2">K833</strain>
    </source>
</reference>
<dbReference type="EMBL" id="LECT01000033">
    <property type="protein sequence ID" value="KLU03613.1"/>
    <property type="molecule type" value="Genomic_DNA"/>
</dbReference>
<feature type="transmembrane region" description="Helical" evidence="1">
    <location>
        <begin position="49"/>
        <end position="70"/>
    </location>
</feature>
<keyword evidence="1" id="KW-1133">Transmembrane helix</keyword>
<evidence type="ECO:0000256" key="1">
    <source>
        <dbReference type="SAM" id="Phobius"/>
    </source>
</evidence>
<dbReference type="RefSeq" id="WP_047815633.1">
    <property type="nucleotide sequence ID" value="NZ_LECT01000033.1"/>
</dbReference>
<keyword evidence="1" id="KW-0472">Membrane</keyword>